<name>A0AAN9EBK1_CROPI</name>
<keyword evidence="3" id="KW-1185">Reference proteome</keyword>
<dbReference type="EMBL" id="JAYWIO010000007">
    <property type="protein sequence ID" value="KAK7252685.1"/>
    <property type="molecule type" value="Genomic_DNA"/>
</dbReference>
<accession>A0AAN9EBK1</accession>
<proteinExistence type="predicted"/>
<evidence type="ECO:0000313" key="2">
    <source>
        <dbReference type="EMBL" id="KAK7252685.1"/>
    </source>
</evidence>
<protein>
    <submittedName>
        <fullName evidence="2">Uncharacterized protein</fullName>
    </submittedName>
</protein>
<dbReference type="AlphaFoldDB" id="A0AAN9EBK1"/>
<feature type="transmembrane region" description="Helical" evidence="1">
    <location>
        <begin position="15"/>
        <end position="37"/>
    </location>
</feature>
<gene>
    <name evidence="2" type="ORF">RIF29_36817</name>
</gene>
<reference evidence="2 3" key="1">
    <citation type="submission" date="2024-01" db="EMBL/GenBank/DDBJ databases">
        <title>The genomes of 5 underutilized Papilionoideae crops provide insights into root nodulation and disease resistanc.</title>
        <authorList>
            <person name="Yuan L."/>
        </authorList>
    </citation>
    <scope>NUCLEOTIDE SEQUENCE [LARGE SCALE GENOMIC DNA]</scope>
    <source>
        <strain evidence="2">ZHUSHIDOU_FW_LH</strain>
        <tissue evidence="2">Leaf</tissue>
    </source>
</reference>
<dbReference type="GO" id="GO:0005794">
    <property type="term" value="C:Golgi apparatus"/>
    <property type="evidence" value="ECO:0007669"/>
    <property type="project" value="TreeGrafter"/>
</dbReference>
<evidence type="ECO:0000256" key="1">
    <source>
        <dbReference type="SAM" id="Phobius"/>
    </source>
</evidence>
<keyword evidence="1" id="KW-1133">Transmembrane helix</keyword>
<dbReference type="PANTHER" id="PTHR37749:SF1">
    <property type="entry name" value="TRANSMEMBRANE PROTEIN"/>
    <property type="match status" value="1"/>
</dbReference>
<keyword evidence="1" id="KW-0812">Transmembrane</keyword>
<organism evidence="2 3">
    <name type="scientific">Crotalaria pallida</name>
    <name type="common">Smooth rattlebox</name>
    <name type="synonym">Crotalaria striata</name>
    <dbReference type="NCBI Taxonomy" id="3830"/>
    <lineage>
        <taxon>Eukaryota</taxon>
        <taxon>Viridiplantae</taxon>
        <taxon>Streptophyta</taxon>
        <taxon>Embryophyta</taxon>
        <taxon>Tracheophyta</taxon>
        <taxon>Spermatophyta</taxon>
        <taxon>Magnoliopsida</taxon>
        <taxon>eudicotyledons</taxon>
        <taxon>Gunneridae</taxon>
        <taxon>Pentapetalae</taxon>
        <taxon>rosids</taxon>
        <taxon>fabids</taxon>
        <taxon>Fabales</taxon>
        <taxon>Fabaceae</taxon>
        <taxon>Papilionoideae</taxon>
        <taxon>50 kb inversion clade</taxon>
        <taxon>genistoids sensu lato</taxon>
        <taxon>core genistoids</taxon>
        <taxon>Crotalarieae</taxon>
        <taxon>Crotalaria</taxon>
    </lineage>
</organism>
<dbReference type="PANTHER" id="PTHR37749">
    <property type="entry name" value="TRANSMEMBRANE PROTEIN"/>
    <property type="match status" value="1"/>
</dbReference>
<comment type="caution">
    <text evidence="2">The sequence shown here is derived from an EMBL/GenBank/DDBJ whole genome shotgun (WGS) entry which is preliminary data.</text>
</comment>
<keyword evidence="1" id="KW-0472">Membrane</keyword>
<sequence>MPVRTLIEVGPPSPLRYLVGATVMMIGVVLPVAYMMFRNKRIPSTSYSKHMYGRLPFPLLNTSSLPTLLAQTNLDNDMLPFLVLLFQEKGFNIES</sequence>
<dbReference type="Proteomes" id="UP001372338">
    <property type="component" value="Unassembled WGS sequence"/>
</dbReference>
<evidence type="ECO:0000313" key="3">
    <source>
        <dbReference type="Proteomes" id="UP001372338"/>
    </source>
</evidence>